<dbReference type="SUPFAM" id="SSF52540">
    <property type="entry name" value="P-loop containing nucleoside triphosphate hydrolases"/>
    <property type="match status" value="1"/>
</dbReference>
<dbReference type="Pfam" id="PF13086">
    <property type="entry name" value="AAA_11"/>
    <property type="match status" value="1"/>
</dbReference>
<evidence type="ECO:0000313" key="4">
    <source>
        <dbReference type="EMBL" id="ECK8235693.1"/>
    </source>
</evidence>
<reference evidence="4" key="1">
    <citation type="submission" date="2019-08" db="EMBL/GenBank/DDBJ databases">
        <authorList>
            <person name="Ashton P.M."/>
            <person name="Dallman T."/>
            <person name="Nair S."/>
            <person name="De Pinna E."/>
            <person name="Peters T."/>
            <person name="Grant K."/>
        </authorList>
    </citation>
    <scope>NUCLEOTIDE SEQUENCE</scope>
    <source>
        <strain evidence="3">424645</strain>
        <strain evidence="2">766755</strain>
        <strain evidence="4">780447</strain>
    </source>
</reference>
<dbReference type="Gene3D" id="3.40.50.300">
    <property type="entry name" value="P-loop containing nucleotide triphosphate hydrolases"/>
    <property type="match status" value="1"/>
</dbReference>
<evidence type="ECO:0000259" key="1">
    <source>
        <dbReference type="Pfam" id="PF13086"/>
    </source>
</evidence>
<comment type="caution">
    <text evidence="4">The sequence shown here is derived from an EMBL/GenBank/DDBJ whole genome shotgun (WGS) entry which is preliminary data.</text>
</comment>
<dbReference type="InterPro" id="IPR027417">
    <property type="entry name" value="P-loop_NTPase"/>
</dbReference>
<name>A0A3R1BRE8_SALET</name>
<evidence type="ECO:0000313" key="2">
    <source>
        <dbReference type="EMBL" id="ECF5274934.1"/>
    </source>
</evidence>
<sequence>MIPTKKSIFEEFLAKTRSLVCGTCVGLGRSQFGVAKNRYDWVIVDEAARATPGELAIAIQSGRRVLLVGDHRQLPPLYPEPVVRKISIELNYSDRAVLTRSDFERAFESDYGKQVGATLRTQYRMAHQ</sequence>
<dbReference type="RefSeq" id="WP_077906470.1">
    <property type="nucleotide sequence ID" value="NZ_CP087516.1"/>
</dbReference>
<accession>A0A3R1BRE8</accession>
<dbReference type="InterPro" id="IPR041677">
    <property type="entry name" value="DNA2/NAM7_AAA_11"/>
</dbReference>
<proteinExistence type="predicted"/>
<dbReference type="GO" id="GO:0043139">
    <property type="term" value="F:5'-3' DNA helicase activity"/>
    <property type="evidence" value="ECO:0007669"/>
    <property type="project" value="TreeGrafter"/>
</dbReference>
<dbReference type="CDD" id="cd17934">
    <property type="entry name" value="DEXXQc_Upf1-like"/>
    <property type="match status" value="1"/>
</dbReference>
<dbReference type="PANTHER" id="PTHR43788">
    <property type="entry name" value="DNA2/NAM7 HELICASE FAMILY MEMBER"/>
    <property type="match status" value="1"/>
</dbReference>
<protein>
    <recommendedName>
        <fullName evidence="1">DNA2/NAM7 helicase helicase domain-containing protein</fullName>
    </recommendedName>
</protein>
<evidence type="ECO:0000313" key="3">
    <source>
        <dbReference type="EMBL" id="ECI4485882.1"/>
    </source>
</evidence>
<dbReference type="InterPro" id="IPR050534">
    <property type="entry name" value="Coronavir_polyprotein_1ab"/>
</dbReference>
<feature type="domain" description="DNA2/NAM7 helicase helicase" evidence="1">
    <location>
        <begin position="10"/>
        <end position="77"/>
    </location>
</feature>
<dbReference type="AlphaFoldDB" id="A0A3R1BRE8"/>
<organism evidence="4">
    <name type="scientific">Salmonella enterica I</name>
    <dbReference type="NCBI Taxonomy" id="59201"/>
    <lineage>
        <taxon>Bacteria</taxon>
        <taxon>Pseudomonadati</taxon>
        <taxon>Pseudomonadota</taxon>
        <taxon>Gammaproteobacteria</taxon>
        <taxon>Enterobacterales</taxon>
        <taxon>Enterobacteriaceae</taxon>
        <taxon>Salmonella</taxon>
    </lineage>
</organism>
<dbReference type="EMBL" id="AAJDPE010000025">
    <property type="protein sequence ID" value="ECK8235693.1"/>
    <property type="molecule type" value="Genomic_DNA"/>
</dbReference>
<gene>
    <name evidence="3" type="ORF">DOW74_05120</name>
    <name evidence="2" type="ORF">FL809_21380</name>
    <name evidence="4" type="ORF">FR247_21525</name>
</gene>
<dbReference type="PANTHER" id="PTHR43788:SF8">
    <property type="entry name" value="DNA-BINDING PROTEIN SMUBP-2"/>
    <property type="match status" value="1"/>
</dbReference>
<dbReference type="EMBL" id="AAILLZ010000023">
    <property type="protein sequence ID" value="ECF5274934.1"/>
    <property type="molecule type" value="Genomic_DNA"/>
</dbReference>
<dbReference type="EMBL" id="AAIVEO010000003">
    <property type="protein sequence ID" value="ECI4485882.1"/>
    <property type="molecule type" value="Genomic_DNA"/>
</dbReference>